<dbReference type="RefSeq" id="WP_307235548.1">
    <property type="nucleotide sequence ID" value="NZ_JAUSUZ010000001.1"/>
</dbReference>
<reference evidence="4 5" key="1">
    <citation type="submission" date="2023-07" db="EMBL/GenBank/DDBJ databases">
        <title>Sequencing the genomes of 1000 actinobacteria strains.</title>
        <authorList>
            <person name="Klenk H.-P."/>
        </authorList>
    </citation>
    <scope>NUCLEOTIDE SEQUENCE [LARGE SCALE GENOMIC DNA]</scope>
    <source>
        <strain evidence="4 5">DSM 44709</strain>
    </source>
</reference>
<dbReference type="CDD" id="cd17546">
    <property type="entry name" value="REC_hyHK_CKI1_RcsC-like"/>
    <property type="match status" value="1"/>
</dbReference>
<dbReference type="Gene3D" id="3.40.50.2300">
    <property type="match status" value="1"/>
</dbReference>
<evidence type="ECO:0000313" key="5">
    <source>
        <dbReference type="Proteomes" id="UP001240236"/>
    </source>
</evidence>
<name>A0AAE3VV96_9ACTN</name>
<dbReference type="EMBL" id="JAUSUZ010000001">
    <property type="protein sequence ID" value="MDQ0364272.1"/>
    <property type="molecule type" value="Genomic_DNA"/>
</dbReference>
<dbReference type="Pfam" id="PF00072">
    <property type="entry name" value="Response_reg"/>
    <property type="match status" value="1"/>
</dbReference>
<organism evidence="4 5">
    <name type="scientific">Catenuloplanes indicus</name>
    <dbReference type="NCBI Taxonomy" id="137267"/>
    <lineage>
        <taxon>Bacteria</taxon>
        <taxon>Bacillati</taxon>
        <taxon>Actinomycetota</taxon>
        <taxon>Actinomycetes</taxon>
        <taxon>Micromonosporales</taxon>
        <taxon>Micromonosporaceae</taxon>
        <taxon>Catenuloplanes</taxon>
    </lineage>
</organism>
<dbReference type="SUPFAM" id="SSF52172">
    <property type="entry name" value="CheY-like"/>
    <property type="match status" value="1"/>
</dbReference>
<evidence type="ECO:0000259" key="3">
    <source>
        <dbReference type="PROSITE" id="PS50110"/>
    </source>
</evidence>
<gene>
    <name evidence="4" type="ORF">J2S42_000941</name>
</gene>
<evidence type="ECO:0000256" key="2">
    <source>
        <dbReference type="PROSITE-ProRule" id="PRU00169"/>
    </source>
</evidence>
<evidence type="ECO:0000256" key="1">
    <source>
        <dbReference type="ARBA" id="ARBA00022553"/>
    </source>
</evidence>
<sequence length="134" mass="13811">MAHVIAAEDEPEIQQLLRLILERAGHTVIVVGDGAAVLAAVAEHRPDLVLLDLGLPHVGGLDLCRALRGDPATGALPIGVVSGQITPPFTAVYDAGATAVLVKPFTRAQLLELVDTLSAVPVAPSRPGSADQYA</sequence>
<keyword evidence="5" id="KW-1185">Reference proteome</keyword>
<protein>
    <submittedName>
        <fullName evidence="4">CheY-like chemotaxis protein</fullName>
    </submittedName>
</protein>
<keyword evidence="1 2" id="KW-0597">Phosphoprotein</keyword>
<dbReference type="PANTHER" id="PTHR44591">
    <property type="entry name" value="STRESS RESPONSE REGULATOR PROTEIN 1"/>
    <property type="match status" value="1"/>
</dbReference>
<dbReference type="InterPro" id="IPR011006">
    <property type="entry name" value="CheY-like_superfamily"/>
</dbReference>
<dbReference type="GO" id="GO:0000160">
    <property type="term" value="P:phosphorelay signal transduction system"/>
    <property type="evidence" value="ECO:0007669"/>
    <property type="project" value="InterPro"/>
</dbReference>
<dbReference type="InterPro" id="IPR050595">
    <property type="entry name" value="Bact_response_regulator"/>
</dbReference>
<feature type="domain" description="Response regulatory" evidence="3">
    <location>
        <begin position="3"/>
        <end position="118"/>
    </location>
</feature>
<comment type="caution">
    <text evidence="4">The sequence shown here is derived from an EMBL/GenBank/DDBJ whole genome shotgun (WGS) entry which is preliminary data.</text>
</comment>
<dbReference type="SMART" id="SM00448">
    <property type="entry name" value="REC"/>
    <property type="match status" value="1"/>
</dbReference>
<dbReference type="AlphaFoldDB" id="A0AAE3VV96"/>
<evidence type="ECO:0000313" key="4">
    <source>
        <dbReference type="EMBL" id="MDQ0364272.1"/>
    </source>
</evidence>
<dbReference type="PROSITE" id="PS50110">
    <property type="entry name" value="RESPONSE_REGULATORY"/>
    <property type="match status" value="1"/>
</dbReference>
<proteinExistence type="predicted"/>
<accession>A0AAE3VV96</accession>
<dbReference type="PANTHER" id="PTHR44591:SF3">
    <property type="entry name" value="RESPONSE REGULATORY DOMAIN-CONTAINING PROTEIN"/>
    <property type="match status" value="1"/>
</dbReference>
<dbReference type="Proteomes" id="UP001240236">
    <property type="component" value="Unassembled WGS sequence"/>
</dbReference>
<dbReference type="InterPro" id="IPR001789">
    <property type="entry name" value="Sig_transdc_resp-reg_receiver"/>
</dbReference>
<feature type="modified residue" description="4-aspartylphosphate" evidence="2">
    <location>
        <position position="52"/>
    </location>
</feature>